<evidence type="ECO:0000313" key="1">
    <source>
        <dbReference type="EnsemblPlants" id="Kaladp0039s0664.1.v1.1.CDS.1"/>
    </source>
</evidence>
<organism evidence="1 2">
    <name type="scientific">Kalanchoe fedtschenkoi</name>
    <name type="common">Lavender scallops</name>
    <name type="synonym">South American air plant</name>
    <dbReference type="NCBI Taxonomy" id="63787"/>
    <lineage>
        <taxon>Eukaryota</taxon>
        <taxon>Viridiplantae</taxon>
        <taxon>Streptophyta</taxon>
        <taxon>Embryophyta</taxon>
        <taxon>Tracheophyta</taxon>
        <taxon>Spermatophyta</taxon>
        <taxon>Magnoliopsida</taxon>
        <taxon>eudicotyledons</taxon>
        <taxon>Gunneridae</taxon>
        <taxon>Pentapetalae</taxon>
        <taxon>Saxifragales</taxon>
        <taxon>Crassulaceae</taxon>
        <taxon>Kalanchoe</taxon>
    </lineage>
</organism>
<dbReference type="AlphaFoldDB" id="A0A7N0TLU6"/>
<dbReference type="PANTHER" id="PTHR37705">
    <property type="entry name" value="BNAA08G11710D PROTEIN"/>
    <property type="match status" value="1"/>
</dbReference>
<accession>A0A7N0TLU6</accession>
<dbReference type="EnsemblPlants" id="Kaladp0039s0664.1.v1.1">
    <property type="protein sequence ID" value="Kaladp0039s0664.1.v1.1.CDS.1"/>
    <property type="gene ID" value="Kaladp0039s0664.v1.1"/>
</dbReference>
<dbReference type="Gramene" id="Kaladp0039s0664.1.v1.1">
    <property type="protein sequence ID" value="Kaladp0039s0664.1.v1.1.CDS.1"/>
    <property type="gene ID" value="Kaladp0039s0664.v1.1"/>
</dbReference>
<name>A0A7N0TLU6_KALFE</name>
<dbReference type="Proteomes" id="UP000594263">
    <property type="component" value="Unplaced"/>
</dbReference>
<proteinExistence type="predicted"/>
<evidence type="ECO:0000313" key="2">
    <source>
        <dbReference type="Proteomes" id="UP000594263"/>
    </source>
</evidence>
<sequence>MQKLGMCIELVRMAVNFVIVFVRAVDLVINEGSSSALSARSPVYTVSSPLVGVL</sequence>
<keyword evidence="2" id="KW-1185">Reference proteome</keyword>
<dbReference type="PANTHER" id="PTHR37705:SF1">
    <property type="entry name" value="TRANSMEMBRANE PROTEIN"/>
    <property type="match status" value="1"/>
</dbReference>
<reference evidence="1" key="1">
    <citation type="submission" date="2021-01" db="UniProtKB">
        <authorList>
            <consortium name="EnsemblPlants"/>
        </authorList>
    </citation>
    <scope>IDENTIFICATION</scope>
</reference>
<protein>
    <submittedName>
        <fullName evidence="1">Uncharacterized protein</fullName>
    </submittedName>
</protein>